<dbReference type="Pfam" id="PF05739">
    <property type="entry name" value="SNARE"/>
    <property type="match status" value="1"/>
</dbReference>
<evidence type="ECO:0000256" key="12">
    <source>
        <dbReference type="SAM" id="Phobius"/>
    </source>
</evidence>
<dbReference type="GO" id="GO:0000149">
    <property type="term" value="F:SNARE binding"/>
    <property type="evidence" value="ECO:0007669"/>
    <property type="project" value="TreeGrafter"/>
</dbReference>
<feature type="compositionally biased region" description="Basic and acidic residues" evidence="11">
    <location>
        <begin position="1650"/>
        <end position="1673"/>
    </location>
</feature>
<comment type="caution">
    <text evidence="14">The sequence shown here is derived from an EMBL/GenBank/DDBJ whole genome shotgun (WGS) entry which is preliminary data.</text>
</comment>
<evidence type="ECO:0000259" key="13">
    <source>
        <dbReference type="PROSITE" id="PS50192"/>
    </source>
</evidence>
<gene>
    <name evidence="14" type="ORF">ALTATR162_LOCUS8771</name>
</gene>
<dbReference type="SUPFAM" id="SSF47661">
    <property type="entry name" value="t-snare proteins"/>
    <property type="match status" value="1"/>
</dbReference>
<dbReference type="GO" id="GO:0031201">
    <property type="term" value="C:SNARE complex"/>
    <property type="evidence" value="ECO:0007669"/>
    <property type="project" value="TreeGrafter"/>
</dbReference>
<feature type="region of interest" description="Disordered" evidence="11">
    <location>
        <begin position="1650"/>
        <end position="1891"/>
    </location>
</feature>
<feature type="coiled-coil region" evidence="10">
    <location>
        <begin position="77"/>
        <end position="147"/>
    </location>
</feature>
<dbReference type="GO" id="GO:0005484">
    <property type="term" value="F:SNAP receptor activity"/>
    <property type="evidence" value="ECO:0007669"/>
    <property type="project" value="InterPro"/>
</dbReference>
<comment type="similarity">
    <text evidence="2">Belongs to the syntaxin family.</text>
</comment>
<feature type="compositionally biased region" description="Basic and acidic residues" evidence="11">
    <location>
        <begin position="1392"/>
        <end position="1405"/>
    </location>
</feature>
<dbReference type="GO" id="GO:0048278">
    <property type="term" value="P:vesicle docking"/>
    <property type="evidence" value="ECO:0007669"/>
    <property type="project" value="TreeGrafter"/>
</dbReference>
<feature type="compositionally biased region" description="Basic residues" evidence="11">
    <location>
        <begin position="1875"/>
        <end position="1891"/>
    </location>
</feature>
<feature type="compositionally biased region" description="Basic and acidic residues" evidence="11">
    <location>
        <begin position="1232"/>
        <end position="1256"/>
    </location>
</feature>
<feature type="domain" description="T-SNARE coiled-coil homology" evidence="13">
    <location>
        <begin position="240"/>
        <end position="302"/>
    </location>
</feature>
<evidence type="ECO:0000256" key="10">
    <source>
        <dbReference type="SAM" id="Coils"/>
    </source>
</evidence>
<dbReference type="PANTHER" id="PTHR19957">
    <property type="entry name" value="SYNTAXIN"/>
    <property type="match status" value="1"/>
</dbReference>
<dbReference type="RefSeq" id="XP_043172339.1">
    <property type="nucleotide sequence ID" value="XM_043316404.1"/>
</dbReference>
<feature type="region of interest" description="Disordered" evidence="11">
    <location>
        <begin position="1391"/>
        <end position="1434"/>
    </location>
</feature>
<evidence type="ECO:0000256" key="5">
    <source>
        <dbReference type="ARBA" id="ARBA00022927"/>
    </source>
</evidence>
<proteinExistence type="inferred from homology"/>
<dbReference type="PROSITE" id="PS50192">
    <property type="entry name" value="T_SNARE"/>
    <property type="match status" value="1"/>
</dbReference>
<dbReference type="OrthoDB" id="10251371at2759"/>
<feature type="compositionally biased region" description="Low complexity" evidence="11">
    <location>
        <begin position="1815"/>
        <end position="1824"/>
    </location>
</feature>
<feature type="compositionally biased region" description="Polar residues" evidence="11">
    <location>
        <begin position="1547"/>
        <end position="1556"/>
    </location>
</feature>
<dbReference type="GeneID" id="67020918"/>
<keyword evidence="5" id="KW-0653">Protein transport</keyword>
<feature type="compositionally biased region" description="Polar residues" evidence="11">
    <location>
        <begin position="1211"/>
        <end position="1225"/>
    </location>
</feature>
<feature type="region of interest" description="Disordered" evidence="11">
    <location>
        <begin position="19"/>
        <end position="40"/>
    </location>
</feature>
<dbReference type="InterPro" id="IPR006012">
    <property type="entry name" value="Syntaxin/epimorphin_CS"/>
</dbReference>
<dbReference type="InterPro" id="IPR010989">
    <property type="entry name" value="SNARE"/>
</dbReference>
<reference evidence="14" key="1">
    <citation type="submission" date="2021-05" db="EMBL/GenBank/DDBJ databases">
        <authorList>
            <person name="Stam R."/>
        </authorList>
    </citation>
    <scope>NUCLEOTIDE SEQUENCE</scope>
    <source>
        <strain evidence="14">CS162</strain>
    </source>
</reference>
<keyword evidence="15" id="KW-1185">Reference proteome</keyword>
<accession>A0A8J2IAZ4</accession>
<dbReference type="Proteomes" id="UP000676310">
    <property type="component" value="Unassembled WGS sequence"/>
</dbReference>
<name>A0A8J2IAZ4_9PLEO</name>
<dbReference type="PANTHER" id="PTHR19957:SF83">
    <property type="entry name" value="SYNTAXIN-16"/>
    <property type="match status" value="1"/>
</dbReference>
<evidence type="ECO:0000256" key="11">
    <source>
        <dbReference type="SAM" id="MobiDB-lite"/>
    </source>
</evidence>
<dbReference type="InterPro" id="IPR045242">
    <property type="entry name" value="Syntaxin"/>
</dbReference>
<feature type="region of interest" description="Disordered" evidence="11">
    <location>
        <begin position="1518"/>
        <end position="1584"/>
    </location>
</feature>
<evidence type="ECO:0000256" key="4">
    <source>
        <dbReference type="ARBA" id="ARBA00022692"/>
    </source>
</evidence>
<dbReference type="InterPro" id="IPR000727">
    <property type="entry name" value="T_SNARE_dom"/>
</dbReference>
<evidence type="ECO:0000313" key="15">
    <source>
        <dbReference type="Proteomes" id="UP000676310"/>
    </source>
</evidence>
<feature type="compositionally biased region" description="Polar residues" evidence="11">
    <location>
        <begin position="1406"/>
        <end position="1420"/>
    </location>
</feature>
<dbReference type="EMBL" id="CAJRGZ010000023">
    <property type="protein sequence ID" value="CAG5178578.1"/>
    <property type="molecule type" value="Genomic_DNA"/>
</dbReference>
<protein>
    <recommendedName>
        <fullName evidence="13">t-SNARE coiled-coil homology domain-containing protein</fullName>
    </recommendedName>
</protein>
<keyword evidence="9 12" id="KW-0472">Membrane</keyword>
<keyword evidence="7" id="KW-0333">Golgi apparatus</keyword>
<feature type="compositionally biased region" description="Low complexity" evidence="11">
    <location>
        <begin position="1674"/>
        <end position="1685"/>
    </location>
</feature>
<feature type="transmembrane region" description="Helical" evidence="12">
    <location>
        <begin position="314"/>
        <end position="333"/>
    </location>
</feature>
<dbReference type="FunFam" id="1.20.58.70:FF:000021">
    <property type="entry name" value="SNARE complex subunit (Tlg2)"/>
    <property type="match status" value="1"/>
</dbReference>
<dbReference type="GO" id="GO:0000139">
    <property type="term" value="C:Golgi membrane"/>
    <property type="evidence" value="ECO:0007669"/>
    <property type="project" value="UniProtKB-SubCell"/>
</dbReference>
<comment type="subcellular location">
    <subcellularLocation>
        <location evidence="1">Golgi apparatus membrane</location>
        <topology evidence="1">Single-pass type IV membrane protein</topology>
    </subcellularLocation>
</comment>
<keyword evidence="3" id="KW-0813">Transport</keyword>
<organism evidence="14 15">
    <name type="scientific">Alternaria atra</name>
    <dbReference type="NCBI Taxonomy" id="119953"/>
    <lineage>
        <taxon>Eukaryota</taxon>
        <taxon>Fungi</taxon>
        <taxon>Dikarya</taxon>
        <taxon>Ascomycota</taxon>
        <taxon>Pezizomycotina</taxon>
        <taxon>Dothideomycetes</taxon>
        <taxon>Pleosporomycetidae</taxon>
        <taxon>Pleosporales</taxon>
        <taxon>Pleosporineae</taxon>
        <taxon>Pleosporaceae</taxon>
        <taxon>Alternaria</taxon>
        <taxon>Alternaria sect. Ulocladioides</taxon>
    </lineage>
</organism>
<evidence type="ECO:0000256" key="9">
    <source>
        <dbReference type="ARBA" id="ARBA00023136"/>
    </source>
</evidence>
<keyword evidence="6 12" id="KW-1133">Transmembrane helix</keyword>
<evidence type="ECO:0000256" key="6">
    <source>
        <dbReference type="ARBA" id="ARBA00022989"/>
    </source>
</evidence>
<sequence>MWRDRTNLFISYRQSYSHHPQKKTRYGGPGSNGFGDGRRMSEERQGLMSSGAYDDDGDAVIEMDLLPPRWLDIQDEITEHLAEIAKQTRKLDQLHQKHVLPGFDDEDVKKREEREIEQLTQGITRLFQKCQLAIKRIETMVREAKQQGNINQGEEVMAQNLKISLATRVGEVSAMFRKKQSAYLKKLRDLGGFTSPFRSATPVQNPYNDPALQESDADRSFSQSTLLQTKQQRMRHDPNEAIIAQREREIEDIAQGIIELANIFQELQTMVIDQGSMLDRIDYNVENMSRDVKEADKELKVASGYQKRTIKRKIMLLLAILIAGVFILLSLKLSRKGGNDAPVAPQVPDVPPAAYSGFFPGHRSNRLYIMNIKESKFWPPFYIKPRHPGQWPFSDDVTTWICRHAGREASAMLYVALHKNRADGKDVNAALQAVYHEPFTYWDWHGVDAEDESASKHKQQLVWERQRGFTTANGEEYGYPTPKDAWLRFRTLIDSNAERRRWVKKFAVAHWMSVEDMSWIFQNLPSLEALGLSDIALSTVKPYKGYAKEPPATLTDTWALLFDRMPEECPAKETAPRLKWLGLTDFRDASLVAPRILLNKFLPICTNLQTLSIRGEYREEIPPPSLSGHEYVCEFIRVITTYTPSSVTALELRLSISFLRELLIALHAEDKLNIDHVGLDLGAWVQVYPLRITSKEILDSDVVSAASKAARKTRFDIYEQQHNKVLSTSSKWLLPASEEDPLDISDVSGSPEHATFEKLDARPTFQHEPYNARGGLNVMNPKHHENLLRDLKNAHVNTLPTMLVKLYDAGQTAASQNYNMYPLQPEWQVNSTTPLHPYTLIQKRPFFPSGTKPIARGEDYEEPLSSRLSEAYAWLNTTFAWRPIFDLDYFVRLDVGNRKENLDAAFKDIAYQHGVEDTTTYNKDVFTAEVAKQYQIMRKAGIPIHILLGRRHSEESSLYWGWPYSPDSWEQSLKKPLDASLGLVAAQIDKLNIFYDLRNPLDERRLEEIDRRQPYCRPEACCPRSVDPWRSTKNSPFKKQWQDRPSRVSKPNTQKTANKKLIGKKYHVPLASNLASCPPTGEYADEHLYDDSEHEKSILETLHQVARRAAFEREAVVWQRFWTEYAPQMTNLKELQVRMPQSFDRVGSWSLCELLSPKRAWRMFGYADERGHMQTREDVLHHVAADFKLHTHAVQEKVWPSGRFVRRDVESPTSHPSASNGNTVPPKTYKLAGEKREREQLKKAIKQARETARKEEELEASLPPAEPRCPMTRDPATVSRSEDIERRLTGIYGRHIRSVAQRTWRAKMRGHIEQLQYGESTREGIVNNTYKSGTHSEASEATAARNVLRDTRELLQKRMQCFRPEEVFAPCDRMDRTNGLELVKNTTNYAVEESKRRAGPAKEDTGQTGTSTSNPSSTAAITGALPRGPQQPRSNLIEISSESSVSEFTSSDEDDPQLVEFTAAVSTQQITATQTVTAQQHFQAVCTSQSTQAIQNQQQAPTARQLELTQQLANKLAAGQAQKTPRFGKDPDKKLNMGKRASHKTPVDSSFAQNMVNGKAAEETRRSGEQAGGNQRLLEEKEAAVARAEAEEKARVVAEMVAEAAEHKAAEEKKKAEEVKKQNTEIKRQAAAEKKKAKEIEAAAKKMAADEKAARKIAEQKTKEVAEATKEAAVKAQEAAATIKAVDNKDTPDVIPTIEKTPPAKPVKRPTKSPKTPKGKSPKTPKGTKRKEVSPDPPDGDSVDKSPPIKKPRSSREPPTNSTPTRHSSRIRKQTPTTQVELPSDVSVTESSEGDTDDDDKPKGRKKGKKEPESGGEYEPSGSTKKNTPTRGAKAARGRGNAAGRGGKAAGATKARKRAAAHEDEEEEDGEIVKRKPVKKKPRRAKKVDED</sequence>
<feature type="region of interest" description="Disordered" evidence="11">
    <location>
        <begin position="1207"/>
        <end position="1279"/>
    </location>
</feature>
<evidence type="ECO:0000256" key="3">
    <source>
        <dbReference type="ARBA" id="ARBA00022448"/>
    </source>
</evidence>
<feature type="compositionally biased region" description="Polar residues" evidence="11">
    <location>
        <begin position="1757"/>
        <end position="1766"/>
    </location>
</feature>
<evidence type="ECO:0000256" key="2">
    <source>
        <dbReference type="ARBA" id="ARBA00009063"/>
    </source>
</evidence>
<evidence type="ECO:0000256" key="7">
    <source>
        <dbReference type="ARBA" id="ARBA00023034"/>
    </source>
</evidence>
<evidence type="ECO:0000256" key="8">
    <source>
        <dbReference type="ARBA" id="ARBA00023054"/>
    </source>
</evidence>
<dbReference type="GO" id="GO:0006906">
    <property type="term" value="P:vesicle fusion"/>
    <property type="evidence" value="ECO:0007669"/>
    <property type="project" value="TreeGrafter"/>
</dbReference>
<feature type="compositionally biased region" description="Low complexity" evidence="11">
    <location>
        <begin position="1831"/>
        <end position="1840"/>
    </location>
</feature>
<evidence type="ECO:0000256" key="1">
    <source>
        <dbReference type="ARBA" id="ARBA00004409"/>
    </source>
</evidence>
<feature type="region of interest" description="Disordered" evidence="11">
    <location>
        <begin position="1031"/>
        <end position="1056"/>
    </location>
</feature>
<dbReference type="SMART" id="SM00397">
    <property type="entry name" value="t_SNARE"/>
    <property type="match status" value="1"/>
</dbReference>
<dbReference type="CDD" id="cd15845">
    <property type="entry name" value="SNARE_syntaxin16"/>
    <property type="match status" value="1"/>
</dbReference>
<dbReference type="PROSITE" id="PS00914">
    <property type="entry name" value="SYNTAXIN"/>
    <property type="match status" value="1"/>
</dbReference>
<keyword evidence="8 10" id="KW-0175">Coiled coil</keyword>
<feature type="compositionally biased region" description="Basic residues" evidence="11">
    <location>
        <begin position="1706"/>
        <end position="1729"/>
    </location>
</feature>
<dbReference type="Gene3D" id="1.20.58.70">
    <property type="match status" value="1"/>
</dbReference>
<dbReference type="GO" id="GO:0006886">
    <property type="term" value="P:intracellular protein transport"/>
    <property type="evidence" value="ECO:0007669"/>
    <property type="project" value="InterPro"/>
</dbReference>
<keyword evidence="4 12" id="KW-0812">Transmembrane</keyword>
<evidence type="ECO:0000313" key="14">
    <source>
        <dbReference type="EMBL" id="CAG5178578.1"/>
    </source>
</evidence>